<dbReference type="AlphaFoldDB" id="A0A0F9Q1U0"/>
<protein>
    <submittedName>
        <fullName evidence="1">Uncharacterized protein</fullName>
    </submittedName>
</protein>
<gene>
    <name evidence="1" type="ORF">LCGC14_1148830</name>
</gene>
<comment type="caution">
    <text evidence="1">The sequence shown here is derived from an EMBL/GenBank/DDBJ whole genome shotgun (WGS) entry which is preliminary data.</text>
</comment>
<reference evidence="1" key="1">
    <citation type="journal article" date="2015" name="Nature">
        <title>Complex archaea that bridge the gap between prokaryotes and eukaryotes.</title>
        <authorList>
            <person name="Spang A."/>
            <person name="Saw J.H."/>
            <person name="Jorgensen S.L."/>
            <person name="Zaremba-Niedzwiedzka K."/>
            <person name="Martijn J."/>
            <person name="Lind A.E."/>
            <person name="van Eijk R."/>
            <person name="Schleper C."/>
            <person name="Guy L."/>
            <person name="Ettema T.J."/>
        </authorList>
    </citation>
    <scope>NUCLEOTIDE SEQUENCE</scope>
</reference>
<proteinExistence type="predicted"/>
<name>A0A0F9Q1U0_9ZZZZ</name>
<organism evidence="1">
    <name type="scientific">marine sediment metagenome</name>
    <dbReference type="NCBI Taxonomy" id="412755"/>
    <lineage>
        <taxon>unclassified sequences</taxon>
        <taxon>metagenomes</taxon>
        <taxon>ecological metagenomes</taxon>
    </lineage>
</organism>
<sequence length="160" mass="18087">MALVRRITFWLCVCGAVPAGAQDVEELGSFLLVRQTDPITDESKNLVFTRSHNADPAQIAWSCVLDEQHMLMTVPDYLGAERDVRVVWRMDKTTPFEDRWPTGPIGRSLLPVTQSRAFTERALPADTLVIRFWDLDDIARTYTFSLSGLTRALNWLGCEG</sequence>
<evidence type="ECO:0000313" key="1">
    <source>
        <dbReference type="EMBL" id="KKM99357.1"/>
    </source>
</evidence>
<accession>A0A0F9Q1U0</accession>
<dbReference type="EMBL" id="LAZR01005506">
    <property type="protein sequence ID" value="KKM99357.1"/>
    <property type="molecule type" value="Genomic_DNA"/>
</dbReference>